<dbReference type="EMBL" id="OC965373">
    <property type="protein sequence ID" value="CAD7665928.1"/>
    <property type="molecule type" value="Genomic_DNA"/>
</dbReference>
<gene>
    <name evidence="1" type="ORF">ONB1V03_LOCUS22482</name>
</gene>
<dbReference type="OrthoDB" id="75724at2759"/>
<feature type="non-terminal residue" evidence="1">
    <location>
        <position position="144"/>
    </location>
</feature>
<organism evidence="1">
    <name type="scientific">Oppiella nova</name>
    <dbReference type="NCBI Taxonomy" id="334625"/>
    <lineage>
        <taxon>Eukaryota</taxon>
        <taxon>Metazoa</taxon>
        <taxon>Ecdysozoa</taxon>
        <taxon>Arthropoda</taxon>
        <taxon>Chelicerata</taxon>
        <taxon>Arachnida</taxon>
        <taxon>Acari</taxon>
        <taxon>Acariformes</taxon>
        <taxon>Sarcoptiformes</taxon>
        <taxon>Oribatida</taxon>
        <taxon>Brachypylina</taxon>
        <taxon>Oppioidea</taxon>
        <taxon>Oppiidae</taxon>
        <taxon>Oppiella</taxon>
    </lineage>
</organism>
<evidence type="ECO:0000313" key="1">
    <source>
        <dbReference type="EMBL" id="CAD7665928.1"/>
    </source>
</evidence>
<dbReference type="SUPFAM" id="SSF46938">
    <property type="entry name" value="CRAL/TRIO N-terminal domain"/>
    <property type="match status" value="1"/>
</dbReference>
<dbReference type="AlphaFoldDB" id="A0A7R9MTK7"/>
<name>A0A7R9MTK7_9ACAR</name>
<dbReference type="InterPro" id="IPR036865">
    <property type="entry name" value="CRAL-TRIO_dom_sf"/>
</dbReference>
<dbReference type="GO" id="GO:0012505">
    <property type="term" value="C:endomembrane system"/>
    <property type="evidence" value="ECO:0007669"/>
    <property type="project" value="TreeGrafter"/>
</dbReference>
<dbReference type="PANTHER" id="PTHR46384">
    <property type="entry name" value="MOTILE SPERM DOMAIN-CONTAINING PROTEIN 2"/>
    <property type="match status" value="1"/>
</dbReference>
<dbReference type="InterPro" id="IPR036273">
    <property type="entry name" value="CRAL/TRIO_N_dom_sf"/>
</dbReference>
<dbReference type="Gene3D" id="3.40.525.10">
    <property type="entry name" value="CRAL-TRIO lipid binding domain"/>
    <property type="match status" value="1"/>
</dbReference>
<dbReference type="PANTHER" id="PTHR46384:SF1">
    <property type="entry name" value="MOTILE SPERM DOMAIN-CONTAINING PROTEIN 2"/>
    <property type="match status" value="1"/>
</dbReference>
<dbReference type="GO" id="GO:0140284">
    <property type="term" value="C:endoplasmic reticulum-endosome membrane contact site"/>
    <property type="evidence" value="ECO:0007669"/>
    <property type="project" value="TreeGrafter"/>
</dbReference>
<protein>
    <submittedName>
        <fullName evidence="1">Uncharacterized protein</fullName>
    </submittedName>
</protein>
<keyword evidence="2" id="KW-1185">Reference proteome</keyword>
<accession>A0A7R9MTK7</accession>
<sequence>MPTESVDIGEALMSYLRGKFLAQISTSHEDYEDSDIDSVRNNDAILHQYLEAKNGNIDESLKTLVTAMKWRKTFGVNHLNAASFPREYYQMGSLFTYGFNLKGAQMIVFRVKNNKKIKFWSDMLKKYIVYLIEKESLRFADHLN</sequence>
<proteinExistence type="predicted"/>
<reference evidence="1" key="1">
    <citation type="submission" date="2020-11" db="EMBL/GenBank/DDBJ databases">
        <authorList>
            <person name="Tran Van P."/>
        </authorList>
    </citation>
    <scope>NUCLEOTIDE SEQUENCE</scope>
</reference>
<dbReference type="InterPro" id="IPR053012">
    <property type="entry name" value="ER-organelle_contact"/>
</dbReference>
<dbReference type="EMBL" id="CAJPVJ010050548">
    <property type="protein sequence ID" value="CAG2183061.1"/>
    <property type="molecule type" value="Genomic_DNA"/>
</dbReference>
<dbReference type="Proteomes" id="UP000728032">
    <property type="component" value="Unassembled WGS sequence"/>
</dbReference>
<evidence type="ECO:0000313" key="2">
    <source>
        <dbReference type="Proteomes" id="UP000728032"/>
    </source>
</evidence>